<dbReference type="Gramene" id="ONK80906">
    <property type="protein sequence ID" value="ONK80906"/>
    <property type="gene ID" value="A4U43_C01F23080"/>
</dbReference>
<dbReference type="AlphaFoldDB" id="A0A5P1FRG8"/>
<dbReference type="OMA" id="VVCHENT"/>
<evidence type="ECO:0000256" key="6">
    <source>
        <dbReference type="SAM" id="SignalP"/>
    </source>
</evidence>
<name>A0A5P1FRG8_ASPOF</name>
<dbReference type="InterPro" id="IPR032675">
    <property type="entry name" value="LRR_dom_sf"/>
</dbReference>
<dbReference type="EMBL" id="CM007381">
    <property type="protein sequence ID" value="ONK80906.1"/>
    <property type="molecule type" value="Genomic_DNA"/>
</dbReference>
<dbReference type="GO" id="GO:0033612">
    <property type="term" value="F:receptor serine/threonine kinase binding"/>
    <property type="evidence" value="ECO:0007669"/>
    <property type="project" value="TreeGrafter"/>
</dbReference>
<evidence type="ECO:0000256" key="4">
    <source>
        <dbReference type="ARBA" id="ARBA00023180"/>
    </source>
</evidence>
<feature type="signal peptide" evidence="6">
    <location>
        <begin position="1"/>
        <end position="23"/>
    </location>
</feature>
<keyword evidence="8" id="KW-1185">Reference proteome</keyword>
<dbReference type="InterPro" id="IPR050647">
    <property type="entry name" value="Plant_LRR-RLKs"/>
</dbReference>
<evidence type="ECO:0008006" key="9">
    <source>
        <dbReference type="Google" id="ProtNLM"/>
    </source>
</evidence>
<dbReference type="Proteomes" id="UP000243459">
    <property type="component" value="Chromosome 1"/>
</dbReference>
<keyword evidence="3" id="KW-0675">Receptor</keyword>
<proteinExistence type="predicted"/>
<dbReference type="InterPro" id="IPR001611">
    <property type="entry name" value="Leu-rich_rpt"/>
</dbReference>
<reference evidence="8" key="1">
    <citation type="journal article" date="2017" name="Nat. Commun.">
        <title>The asparagus genome sheds light on the origin and evolution of a young Y chromosome.</title>
        <authorList>
            <person name="Harkess A."/>
            <person name="Zhou J."/>
            <person name="Xu C."/>
            <person name="Bowers J.E."/>
            <person name="Van der Hulst R."/>
            <person name="Ayyampalayam S."/>
            <person name="Mercati F."/>
            <person name="Riccardi P."/>
            <person name="McKain M.R."/>
            <person name="Kakrana A."/>
            <person name="Tang H."/>
            <person name="Ray J."/>
            <person name="Groenendijk J."/>
            <person name="Arikit S."/>
            <person name="Mathioni S.M."/>
            <person name="Nakano M."/>
            <person name="Shan H."/>
            <person name="Telgmann-Rauber A."/>
            <person name="Kanno A."/>
            <person name="Yue Z."/>
            <person name="Chen H."/>
            <person name="Li W."/>
            <person name="Chen Y."/>
            <person name="Xu X."/>
            <person name="Zhang Y."/>
            <person name="Luo S."/>
            <person name="Chen H."/>
            <person name="Gao J."/>
            <person name="Mao Z."/>
            <person name="Pires J.C."/>
            <person name="Luo M."/>
            <person name="Kudrna D."/>
            <person name="Wing R.A."/>
            <person name="Meyers B.C."/>
            <person name="Yi K."/>
            <person name="Kong H."/>
            <person name="Lavrijsen P."/>
            <person name="Sunseri F."/>
            <person name="Falavigna A."/>
            <person name="Ye Y."/>
            <person name="Leebens-Mack J.H."/>
            <person name="Chen G."/>
        </authorList>
    </citation>
    <scope>NUCLEOTIDE SEQUENCE [LARGE SCALE GENOMIC DNA]</scope>
    <source>
        <strain evidence="8">cv. DH0086</strain>
    </source>
</reference>
<accession>A0A5P1FRG8</accession>
<dbReference type="PANTHER" id="PTHR48056:SF74">
    <property type="entry name" value="PROTEIN KINASE DOMAIN-CONTAINING PROTEIN"/>
    <property type="match status" value="1"/>
</dbReference>
<protein>
    <recommendedName>
        <fullName evidence="9">Leucine-rich repeat-containing N-terminal plant-type domain-containing protein</fullName>
    </recommendedName>
</protein>
<organism evidence="7 8">
    <name type="scientific">Asparagus officinalis</name>
    <name type="common">Garden asparagus</name>
    <dbReference type="NCBI Taxonomy" id="4686"/>
    <lineage>
        <taxon>Eukaryota</taxon>
        <taxon>Viridiplantae</taxon>
        <taxon>Streptophyta</taxon>
        <taxon>Embryophyta</taxon>
        <taxon>Tracheophyta</taxon>
        <taxon>Spermatophyta</taxon>
        <taxon>Magnoliopsida</taxon>
        <taxon>Liliopsida</taxon>
        <taxon>Asparagales</taxon>
        <taxon>Asparagaceae</taxon>
        <taxon>Asparagoideae</taxon>
        <taxon>Asparagus</taxon>
    </lineage>
</organism>
<feature type="chain" id="PRO_5024356619" description="Leucine-rich repeat-containing N-terminal plant-type domain-containing protein" evidence="6">
    <location>
        <begin position="24"/>
        <end position="390"/>
    </location>
</feature>
<keyword evidence="5" id="KW-0472">Membrane</keyword>
<keyword evidence="2" id="KW-0677">Repeat</keyword>
<dbReference type="Gene3D" id="3.80.10.10">
    <property type="entry name" value="Ribonuclease Inhibitor"/>
    <property type="match status" value="1"/>
</dbReference>
<gene>
    <name evidence="7" type="ORF">A4U43_C01F23080</name>
</gene>
<dbReference type="SUPFAM" id="SSF52058">
    <property type="entry name" value="L domain-like"/>
    <property type="match status" value="1"/>
</dbReference>
<evidence type="ECO:0000256" key="1">
    <source>
        <dbReference type="ARBA" id="ARBA00022614"/>
    </source>
</evidence>
<keyword evidence="4" id="KW-0325">Glycoprotein</keyword>
<dbReference type="Pfam" id="PF00560">
    <property type="entry name" value="LRR_1"/>
    <property type="match status" value="4"/>
</dbReference>
<dbReference type="FunFam" id="3.80.10.10:FF:000380">
    <property type="entry name" value="Putative inactive leucine-rich repeat receptor-like protein kinase"/>
    <property type="match status" value="1"/>
</dbReference>
<evidence type="ECO:0000256" key="5">
    <source>
        <dbReference type="SAM" id="Phobius"/>
    </source>
</evidence>
<evidence type="ECO:0000256" key="2">
    <source>
        <dbReference type="ARBA" id="ARBA00022737"/>
    </source>
</evidence>
<keyword evidence="5" id="KW-0812">Transmembrane</keyword>
<feature type="transmembrane region" description="Helical" evidence="5">
    <location>
        <begin position="321"/>
        <end position="346"/>
    </location>
</feature>
<evidence type="ECO:0000313" key="8">
    <source>
        <dbReference type="Proteomes" id="UP000243459"/>
    </source>
</evidence>
<keyword evidence="1" id="KW-0433">Leucine-rich repeat</keyword>
<dbReference type="PANTHER" id="PTHR48056">
    <property type="entry name" value="LRR RECEPTOR-LIKE SERINE/THREONINE-PROTEIN KINASE-RELATED"/>
    <property type="match status" value="1"/>
</dbReference>
<keyword evidence="5" id="KW-1133">Transmembrane helix</keyword>
<keyword evidence="6" id="KW-0732">Signal</keyword>
<evidence type="ECO:0000256" key="3">
    <source>
        <dbReference type="ARBA" id="ARBA00023170"/>
    </source>
</evidence>
<evidence type="ECO:0000313" key="7">
    <source>
        <dbReference type="EMBL" id="ONK80906.1"/>
    </source>
</evidence>
<sequence>MAPLRPLLFLLPLILTQSPQISSQNLSPSQIKTLFRLQRMLEYPPSLSLINNATNFCYLPSSPLLSISCYGTRITELEINGDSSAPLSPSFSADSFFTTLTRLPSLTSLSLVSLGLWGPLSPKIARLSSIRDLNLSSNHLYGEIPAGISSMVNLESLVLSGNSFNGTVPDLRSLANLTELVLKNNSFGGNVPIGFASFDQLQKLDLSMNQFNGKIPPSLFSLPLVRYMDLSRNRFAGVLPAKLLCGDNLEFVDISRNLLMGGLPSCLSSDSSTRVVLKSWNCLNSVGDSRYQHPKSYCSRDPLAAVLPSPEKEEGSKKSKLGLILGILGGIVAGAALLSLMVFLIFKKARPEDVGSVKLPKPITQKTLKTSVQVSPRTPADTNTCNYTLD</sequence>